<keyword evidence="5" id="KW-0677">Repeat</keyword>
<dbReference type="InterPro" id="IPR028889">
    <property type="entry name" value="USP"/>
</dbReference>
<evidence type="ECO:0000256" key="4">
    <source>
        <dbReference type="ARBA" id="ARBA00022723"/>
    </source>
</evidence>
<dbReference type="GeneID" id="8245355"/>
<keyword evidence="3 11" id="KW-0645">Protease</keyword>
<reference evidence="20 21" key="1">
    <citation type="journal article" date="2009" name="Science">
        <title>Green evolution and dynamic adaptations revealed by genomes of the marine picoeukaryotes Micromonas.</title>
        <authorList>
            <person name="Worden A.Z."/>
            <person name="Lee J.H."/>
            <person name="Mock T."/>
            <person name="Rouze P."/>
            <person name="Simmons M.P."/>
            <person name="Aerts A.L."/>
            <person name="Allen A.E."/>
            <person name="Cuvelier M.L."/>
            <person name="Derelle E."/>
            <person name="Everett M.V."/>
            <person name="Foulon E."/>
            <person name="Grimwood J."/>
            <person name="Gundlach H."/>
            <person name="Henrissat B."/>
            <person name="Napoli C."/>
            <person name="McDonald S.M."/>
            <person name="Parker M.S."/>
            <person name="Rombauts S."/>
            <person name="Salamov A."/>
            <person name="Von Dassow P."/>
            <person name="Badger J.H."/>
            <person name="Coutinho P.M."/>
            <person name="Demir E."/>
            <person name="Dubchak I."/>
            <person name="Gentemann C."/>
            <person name="Eikrem W."/>
            <person name="Gready J.E."/>
            <person name="John U."/>
            <person name="Lanier W."/>
            <person name="Lindquist E.A."/>
            <person name="Lucas S."/>
            <person name="Mayer K.F."/>
            <person name="Moreau H."/>
            <person name="Not F."/>
            <person name="Otillar R."/>
            <person name="Panaud O."/>
            <person name="Pangilinan J."/>
            <person name="Paulsen I."/>
            <person name="Piegu B."/>
            <person name="Poliakov A."/>
            <person name="Robbens S."/>
            <person name="Schmutz J."/>
            <person name="Toulza E."/>
            <person name="Wyss T."/>
            <person name="Zelensky A."/>
            <person name="Zhou K."/>
            <person name="Armbrust E.V."/>
            <person name="Bhattacharya D."/>
            <person name="Goodenough U.W."/>
            <person name="Van de Peer Y."/>
            <person name="Grigoriev I.V."/>
        </authorList>
    </citation>
    <scope>NUCLEOTIDE SEQUENCE [LARGE SCALE GENOMIC DNA]</scope>
    <source>
        <strain evidence="21">RCC299 / NOUM17</strain>
    </source>
</reference>
<dbReference type="PANTHER" id="PTHR24006">
    <property type="entry name" value="UBIQUITIN CARBOXYL-TERMINAL HYDROLASE"/>
    <property type="match status" value="1"/>
</dbReference>
<evidence type="ECO:0000256" key="2">
    <source>
        <dbReference type="ARBA" id="ARBA00009085"/>
    </source>
</evidence>
<dbReference type="Pfam" id="PF00627">
    <property type="entry name" value="UBA"/>
    <property type="match status" value="2"/>
</dbReference>
<feature type="domain" description="UBA" evidence="17">
    <location>
        <begin position="615"/>
        <end position="656"/>
    </location>
</feature>
<keyword evidence="7 11" id="KW-0833">Ubl conjugation pathway</keyword>
<evidence type="ECO:0000256" key="5">
    <source>
        <dbReference type="ARBA" id="ARBA00022737"/>
    </source>
</evidence>
<evidence type="ECO:0000256" key="1">
    <source>
        <dbReference type="ARBA" id="ARBA00000707"/>
    </source>
</evidence>
<evidence type="ECO:0000256" key="15">
    <source>
        <dbReference type="RuleBase" id="RU366025"/>
    </source>
</evidence>
<dbReference type="PIRSF" id="PIRSF016308">
    <property type="entry name" value="UBP"/>
    <property type="match status" value="1"/>
</dbReference>
<dbReference type="PANTHER" id="PTHR24006:SF664">
    <property type="entry name" value="UBIQUITIN CARBOXYL-TERMINAL HYDROLASE"/>
    <property type="match status" value="1"/>
</dbReference>
<evidence type="ECO:0000256" key="8">
    <source>
        <dbReference type="ARBA" id="ARBA00022801"/>
    </source>
</evidence>
<dbReference type="OrthoDB" id="361536at2759"/>
<dbReference type="GO" id="GO:0005829">
    <property type="term" value="C:cytosol"/>
    <property type="evidence" value="ECO:0007669"/>
    <property type="project" value="TreeGrafter"/>
</dbReference>
<evidence type="ECO:0000259" key="17">
    <source>
        <dbReference type="PROSITE" id="PS50030"/>
    </source>
</evidence>
<dbReference type="CDD" id="cd14386">
    <property type="entry name" value="UBA2_UBP5"/>
    <property type="match status" value="1"/>
</dbReference>
<dbReference type="RefSeq" id="XP_002504065.1">
    <property type="nucleotide sequence ID" value="XM_002504019.1"/>
</dbReference>
<dbReference type="PROSITE" id="PS00972">
    <property type="entry name" value="USP_1"/>
    <property type="match status" value="1"/>
</dbReference>
<feature type="active site" description="Proton acceptor" evidence="12">
    <location>
        <position position="786"/>
    </location>
</feature>
<dbReference type="FunCoup" id="C1EB52">
    <property type="interactions" value="2028"/>
</dbReference>
<dbReference type="Proteomes" id="UP000002009">
    <property type="component" value="Chromosome 7"/>
</dbReference>
<dbReference type="STRING" id="296587.C1EB52"/>
<dbReference type="GO" id="GO:0016579">
    <property type="term" value="P:protein deubiquitination"/>
    <property type="evidence" value="ECO:0007669"/>
    <property type="project" value="InterPro"/>
</dbReference>
<dbReference type="InterPro" id="IPR009060">
    <property type="entry name" value="UBA-like_sf"/>
</dbReference>
<dbReference type="SMART" id="SM00165">
    <property type="entry name" value="UBA"/>
    <property type="match status" value="2"/>
</dbReference>
<dbReference type="GO" id="GO:0005634">
    <property type="term" value="C:nucleus"/>
    <property type="evidence" value="ECO:0007669"/>
    <property type="project" value="TreeGrafter"/>
</dbReference>
<dbReference type="InParanoid" id="C1EB52"/>
<dbReference type="InterPro" id="IPR015940">
    <property type="entry name" value="UBA"/>
</dbReference>
<dbReference type="FunFam" id="3.30.40.10:FF:000396">
    <property type="entry name" value="Ubiquitin carboxyl-terminal hydrolase"/>
    <property type="match status" value="1"/>
</dbReference>
<feature type="region of interest" description="Disordered" evidence="16">
    <location>
        <begin position="662"/>
        <end position="686"/>
    </location>
</feature>
<feature type="region of interest" description="Disordered" evidence="16">
    <location>
        <begin position="465"/>
        <end position="500"/>
    </location>
</feature>
<name>C1EB52_MICCC</name>
<dbReference type="InterPro" id="IPR001607">
    <property type="entry name" value="Znf_UBP"/>
</dbReference>
<dbReference type="PROSITE" id="PS50271">
    <property type="entry name" value="ZF_UBP"/>
    <property type="match status" value="1"/>
</dbReference>
<dbReference type="PROSITE" id="PS50030">
    <property type="entry name" value="UBA"/>
    <property type="match status" value="2"/>
</dbReference>
<dbReference type="Pfam" id="PF00443">
    <property type="entry name" value="UCH"/>
    <property type="match status" value="1"/>
</dbReference>
<dbReference type="SMART" id="SM00290">
    <property type="entry name" value="ZnF_UBP"/>
    <property type="match status" value="1"/>
</dbReference>
<evidence type="ECO:0000259" key="18">
    <source>
        <dbReference type="PROSITE" id="PS50235"/>
    </source>
</evidence>
<dbReference type="SUPFAM" id="SSF46934">
    <property type="entry name" value="UBA-like"/>
    <property type="match status" value="1"/>
</dbReference>
<dbReference type="OMA" id="FVPCEHT"/>
<evidence type="ECO:0000256" key="6">
    <source>
        <dbReference type="ARBA" id="ARBA00022771"/>
    </source>
</evidence>
<evidence type="ECO:0000313" key="20">
    <source>
        <dbReference type="EMBL" id="ACO65323.1"/>
    </source>
</evidence>
<evidence type="ECO:0000256" key="7">
    <source>
        <dbReference type="ARBA" id="ARBA00022786"/>
    </source>
</evidence>
<feature type="domain" description="USP" evidence="18">
    <location>
        <begin position="289"/>
        <end position="824"/>
    </location>
</feature>
<dbReference type="GO" id="GO:0004843">
    <property type="term" value="F:cysteine-type deubiquitinase activity"/>
    <property type="evidence" value="ECO:0007669"/>
    <property type="project" value="UniProtKB-UniRule"/>
</dbReference>
<feature type="compositionally biased region" description="Gly residues" evidence="16">
    <location>
        <begin position="598"/>
        <end position="608"/>
    </location>
</feature>
<evidence type="ECO:0000256" key="11">
    <source>
        <dbReference type="PIRNR" id="PIRNR016308"/>
    </source>
</evidence>
<keyword evidence="21" id="KW-1185">Reference proteome</keyword>
<keyword evidence="8 11" id="KW-0378">Hydrolase</keyword>
<feature type="binding site" evidence="13">
    <location>
        <position position="156"/>
    </location>
    <ligand>
        <name>Zn(2+)</name>
        <dbReference type="ChEBI" id="CHEBI:29105"/>
    </ligand>
</feature>
<dbReference type="PROSITE" id="PS50235">
    <property type="entry name" value="USP_3"/>
    <property type="match status" value="1"/>
</dbReference>
<dbReference type="InterPro" id="IPR041432">
    <property type="entry name" value="UBP13_Znf-UBP_var"/>
</dbReference>
<feature type="compositionally biased region" description="Low complexity" evidence="16">
    <location>
        <begin position="743"/>
        <end position="754"/>
    </location>
</feature>
<dbReference type="AlphaFoldDB" id="C1EB52"/>
<dbReference type="Gene3D" id="3.90.70.10">
    <property type="entry name" value="Cysteine proteinases"/>
    <property type="match status" value="2"/>
</dbReference>
<dbReference type="SUPFAM" id="SSF57850">
    <property type="entry name" value="RING/U-box"/>
    <property type="match status" value="1"/>
</dbReference>
<dbReference type="InterPro" id="IPR018200">
    <property type="entry name" value="USP_CS"/>
</dbReference>
<organism evidence="20 21">
    <name type="scientific">Micromonas commoda (strain RCC299 / NOUM17 / CCMP2709)</name>
    <name type="common">Picoplanktonic green alga</name>
    <dbReference type="NCBI Taxonomy" id="296587"/>
    <lineage>
        <taxon>Eukaryota</taxon>
        <taxon>Viridiplantae</taxon>
        <taxon>Chlorophyta</taxon>
        <taxon>Mamiellophyceae</taxon>
        <taxon>Mamiellales</taxon>
        <taxon>Mamiellaceae</taxon>
        <taxon>Micromonas</taxon>
    </lineage>
</organism>
<sequence length="825" mass="88850">MQQDECTFSFDTPLSPGGLLTNLATHRSVGVDFIDMERRLCAKHGDPSSLYLLQRWRRVKKPQEELDAKRDPTKLAIGVEGGFNVDDDGDYDVVKANFLRVYPAGIDVELPCEDLPFAEEVATWQEERRESRYADALVQEPSEGRKISPDPKRWKCAETGASENLWLNLSDGFIGSGRKNWDGSGGNGSALRHYEKCKAEGKEYPLAVKLGTITPAGADVYSYAADEDDMVTDCKLAEHLAHWGIDVMRMEKTEKSMAELQIDLNKGFEFDKITEAGAELAQASGARRVGLKNLGNTCYVNSVLQCLKEVAAYERRYCAGADAIFESSPADATGDFCTQMAKIAVGLVTDRYAKGSGSDDDAPAAAAAVQPRMFKAIVGKGHPEFSTGRQQDAVEYFQHLLEVMTRAERAETGRVGAIDGLKFTASQFEFEVEERVECVESGKVRYVTRRENVLPLEVPVDLATNKEDLDRERELKRQKTESGESGERHGDDDSVREPTRPIVPFDACLSAFAADETVDDFYSTALGRKGVAAKRARLKTMPPILAVQVRRYYVAEDWTPKKLDVLVPMPETVDVESVRATGLAPGEEELPTADADEGGGGPGAGAGGEPRAPVEPDASIVAQLVSMGFSENGSKRAAIATGNSSAEGAAEWVFAHMEDPDFNDPPTIPGGAGGQSGADASTGVGPQAPDPANVAMLASMGFAENHATAALAACDGNIERAADWLFSRADDLDAAVAEVNAAAGQSGGATSAPGDAESAGECEDGPGKYELFGIVSHMGGNTACGHYVAHVKIEGQWHIFNDRKVAISQKPPLELGYLYFYRRGA</sequence>
<dbReference type="Pfam" id="PF17807">
    <property type="entry name" value="zf-UBP_var"/>
    <property type="match status" value="1"/>
</dbReference>
<feature type="domain" description="UBP-type" evidence="19">
    <location>
        <begin position="129"/>
        <end position="247"/>
    </location>
</feature>
<feature type="domain" description="UBA" evidence="17">
    <location>
        <begin position="688"/>
        <end position="728"/>
    </location>
</feature>
<dbReference type="InterPro" id="IPR038765">
    <property type="entry name" value="Papain-like_cys_pep_sf"/>
</dbReference>
<accession>C1EB52</accession>
<comment type="similarity">
    <text evidence="2 11 15">Belongs to the peptidase C19 family.</text>
</comment>
<feature type="active site" description="Nucleophile" evidence="12">
    <location>
        <position position="298"/>
    </location>
</feature>
<evidence type="ECO:0000256" key="10">
    <source>
        <dbReference type="ARBA" id="ARBA00022833"/>
    </source>
</evidence>
<feature type="region of interest" description="Disordered" evidence="16">
    <location>
        <begin position="743"/>
        <end position="762"/>
    </location>
</feature>
<evidence type="ECO:0000256" key="16">
    <source>
        <dbReference type="SAM" id="MobiDB-lite"/>
    </source>
</evidence>
<keyword evidence="10 11" id="KW-0862">Zinc</keyword>
<comment type="function">
    <text evidence="15">Recognizes and hydrolyzes the peptide bond at the C-terminal Gly of ubiquitin. Involved in the processing of poly-ubiquitin precursors as well as that of ubiquitinated proteins.</text>
</comment>
<evidence type="ECO:0000256" key="13">
    <source>
        <dbReference type="PIRSR" id="PIRSR016308-3"/>
    </source>
</evidence>
<gene>
    <name evidence="20" type="ORF">MICPUN_83396</name>
</gene>
<evidence type="ECO:0000256" key="9">
    <source>
        <dbReference type="ARBA" id="ARBA00022807"/>
    </source>
</evidence>
<evidence type="ECO:0000313" key="21">
    <source>
        <dbReference type="Proteomes" id="UP000002009"/>
    </source>
</evidence>
<dbReference type="InterPro" id="IPR016652">
    <property type="entry name" value="Ubiquitinyl_hydrolase"/>
</dbReference>
<feature type="compositionally biased region" description="Basic and acidic residues" evidence="16">
    <location>
        <begin position="465"/>
        <end position="499"/>
    </location>
</feature>
<dbReference type="Gene3D" id="1.10.8.10">
    <property type="entry name" value="DNA helicase RuvA subunit, C-terminal domain"/>
    <property type="match status" value="2"/>
</dbReference>
<keyword evidence="4 11" id="KW-0479">Metal-binding</keyword>
<keyword evidence="6 14" id="KW-0863">Zinc-finger</keyword>
<comment type="catalytic activity">
    <reaction evidence="1 11 15">
        <text>Thiol-dependent hydrolysis of ester, thioester, amide, peptide and isopeptide bonds formed by the C-terminal Gly of ubiquitin (a 76-residue protein attached to proteins as an intracellular targeting signal).</text>
        <dbReference type="EC" id="3.4.19.12"/>
    </reaction>
</comment>
<evidence type="ECO:0000256" key="3">
    <source>
        <dbReference type="ARBA" id="ARBA00022670"/>
    </source>
</evidence>
<proteinExistence type="inferred from homology"/>
<dbReference type="InterPro" id="IPR001394">
    <property type="entry name" value="Peptidase_C19_UCH"/>
</dbReference>
<dbReference type="Gene3D" id="3.30.40.10">
    <property type="entry name" value="Zinc/RING finger domain, C3HC4 (zinc finger)"/>
    <property type="match status" value="2"/>
</dbReference>
<dbReference type="KEGG" id="mis:MICPUN_83396"/>
<dbReference type="FunFam" id="1.10.8.10:FF:000086">
    <property type="entry name" value="Ubiquitin carboxyl-terminal hydrolase"/>
    <property type="match status" value="1"/>
</dbReference>
<dbReference type="EC" id="3.4.19.12" evidence="11 15"/>
<dbReference type="MEROPS" id="C19.012"/>
<evidence type="ECO:0000256" key="12">
    <source>
        <dbReference type="PIRSR" id="PIRSR016308-1"/>
    </source>
</evidence>
<dbReference type="InterPro" id="IPR013083">
    <property type="entry name" value="Znf_RING/FYVE/PHD"/>
</dbReference>
<evidence type="ECO:0000259" key="19">
    <source>
        <dbReference type="PROSITE" id="PS50271"/>
    </source>
</evidence>
<evidence type="ECO:0000256" key="14">
    <source>
        <dbReference type="PROSITE-ProRule" id="PRU00502"/>
    </source>
</evidence>
<dbReference type="eggNOG" id="KOG0944">
    <property type="taxonomic scope" value="Eukaryota"/>
</dbReference>
<dbReference type="SUPFAM" id="SSF54001">
    <property type="entry name" value="Cysteine proteinases"/>
    <property type="match status" value="1"/>
</dbReference>
<feature type="region of interest" description="Disordered" evidence="16">
    <location>
        <begin position="582"/>
        <end position="614"/>
    </location>
</feature>
<feature type="compositionally biased region" description="Acidic residues" evidence="16">
    <location>
        <begin position="586"/>
        <end position="597"/>
    </location>
</feature>
<dbReference type="GO" id="GO:0006508">
    <property type="term" value="P:proteolysis"/>
    <property type="evidence" value="ECO:0007669"/>
    <property type="project" value="UniProtKB-KW"/>
</dbReference>
<dbReference type="Pfam" id="PF02148">
    <property type="entry name" value="zf-UBP"/>
    <property type="match status" value="1"/>
</dbReference>
<keyword evidence="9 11" id="KW-0788">Thiol protease</keyword>
<protein>
    <recommendedName>
        <fullName evidence="11 15">Ubiquitin carboxyl-terminal hydrolase</fullName>
        <ecNumber evidence="11 15">3.4.19.12</ecNumber>
    </recommendedName>
</protein>
<dbReference type="InterPro" id="IPR050164">
    <property type="entry name" value="Peptidase_C19"/>
</dbReference>
<dbReference type="PROSITE" id="PS00973">
    <property type="entry name" value="USP_2"/>
    <property type="match status" value="1"/>
</dbReference>
<dbReference type="GO" id="GO:0008270">
    <property type="term" value="F:zinc ion binding"/>
    <property type="evidence" value="ECO:0007669"/>
    <property type="project" value="UniProtKB-UniRule"/>
</dbReference>
<dbReference type="EMBL" id="CP001328">
    <property type="protein sequence ID" value="ACO65323.1"/>
    <property type="molecule type" value="Genomic_DNA"/>
</dbReference>